<dbReference type="EMBL" id="BART01006187">
    <property type="protein sequence ID" value="GAG59140.1"/>
    <property type="molecule type" value="Genomic_DNA"/>
</dbReference>
<feature type="region of interest" description="Disordered" evidence="1">
    <location>
        <begin position="60"/>
        <end position="82"/>
    </location>
</feature>
<reference evidence="2" key="1">
    <citation type="journal article" date="2014" name="Front. Microbiol.">
        <title>High frequency of phylogenetically diverse reductive dehalogenase-homologous genes in deep subseafloor sedimentary metagenomes.</title>
        <authorList>
            <person name="Kawai M."/>
            <person name="Futagami T."/>
            <person name="Toyoda A."/>
            <person name="Takaki Y."/>
            <person name="Nishi S."/>
            <person name="Hori S."/>
            <person name="Arai W."/>
            <person name="Tsubouchi T."/>
            <person name="Morono Y."/>
            <person name="Uchiyama I."/>
            <person name="Ito T."/>
            <person name="Fujiyama A."/>
            <person name="Inagaki F."/>
            <person name="Takami H."/>
        </authorList>
    </citation>
    <scope>NUCLEOTIDE SEQUENCE</scope>
    <source>
        <strain evidence="2">Expedition CK06-06</strain>
    </source>
</reference>
<gene>
    <name evidence="2" type="ORF">S01H4_14085</name>
</gene>
<accession>X0YSG9</accession>
<evidence type="ECO:0000313" key="2">
    <source>
        <dbReference type="EMBL" id="GAG59140.1"/>
    </source>
</evidence>
<comment type="caution">
    <text evidence="2">The sequence shown here is derived from an EMBL/GenBank/DDBJ whole genome shotgun (WGS) entry which is preliminary data.</text>
</comment>
<name>X0YSG9_9ZZZZ</name>
<proteinExistence type="predicted"/>
<feature type="compositionally biased region" description="Polar residues" evidence="1">
    <location>
        <begin position="71"/>
        <end position="82"/>
    </location>
</feature>
<evidence type="ECO:0000256" key="1">
    <source>
        <dbReference type="SAM" id="MobiDB-lite"/>
    </source>
</evidence>
<organism evidence="2">
    <name type="scientific">marine sediment metagenome</name>
    <dbReference type="NCBI Taxonomy" id="412755"/>
    <lineage>
        <taxon>unclassified sequences</taxon>
        <taxon>metagenomes</taxon>
        <taxon>ecological metagenomes</taxon>
    </lineage>
</organism>
<sequence length="82" mass="9236">MKDLISSHAAWVDEALEQGSKARDVKWTESIAVGSKKFVEKIKEKLGTLFLSRKVEGKEGQYELQDPQKPYGSQNTPENTLL</sequence>
<protein>
    <submittedName>
        <fullName evidence="2">Uncharacterized protein</fullName>
    </submittedName>
</protein>
<dbReference type="AlphaFoldDB" id="X0YSG9"/>